<evidence type="ECO:0000256" key="8">
    <source>
        <dbReference type="ARBA" id="ARBA00022777"/>
    </source>
</evidence>
<dbReference type="SMART" id="SM01231">
    <property type="entry name" value="H-kinase_dim"/>
    <property type="match status" value="1"/>
</dbReference>
<dbReference type="InterPro" id="IPR008207">
    <property type="entry name" value="Sig_transdc_His_kin_Hpt_dom"/>
</dbReference>
<comment type="function">
    <text evidence="11">Involved in the transmission of sensory signals from the chemoreceptors to the flagellar motors. CheA is autophosphorylated; it can transfer its phosphate group to either CheB or CheY.</text>
</comment>
<dbReference type="SUPFAM" id="SSF47226">
    <property type="entry name" value="Histidine-containing phosphotransfer domain, HPT domain"/>
    <property type="match status" value="1"/>
</dbReference>
<dbReference type="Gene3D" id="1.20.120.160">
    <property type="entry name" value="HPT domain"/>
    <property type="match status" value="1"/>
</dbReference>
<dbReference type="Gene3D" id="1.10.287.560">
    <property type="entry name" value="Histidine kinase CheA-like, homodimeric domain"/>
    <property type="match status" value="1"/>
</dbReference>
<dbReference type="SUPFAM" id="SSF55874">
    <property type="entry name" value="ATPase domain of HSP90 chaperone/DNA topoisomerase II/histidine kinase"/>
    <property type="match status" value="1"/>
</dbReference>
<gene>
    <name evidence="18" type="ordered locus">Dde_2106</name>
</gene>
<dbReference type="FunFam" id="2.30.30.40:FF:000048">
    <property type="entry name" value="Chemotaxis protein CheA, putative"/>
    <property type="match status" value="1"/>
</dbReference>
<keyword evidence="8 18" id="KW-0418">Kinase</keyword>
<dbReference type="InterPro" id="IPR002545">
    <property type="entry name" value="CheW-lke_dom"/>
</dbReference>
<feature type="region of interest" description="Disordered" evidence="14">
    <location>
        <begin position="130"/>
        <end position="154"/>
    </location>
</feature>
<dbReference type="CDD" id="cd00731">
    <property type="entry name" value="CheA_reg"/>
    <property type="match status" value="1"/>
</dbReference>
<accession>Q30ZJ3</accession>
<evidence type="ECO:0000256" key="4">
    <source>
        <dbReference type="ARBA" id="ARBA00022500"/>
    </source>
</evidence>
<feature type="domain" description="Histidine kinase" evidence="15">
    <location>
        <begin position="322"/>
        <end position="570"/>
    </location>
</feature>
<dbReference type="InterPro" id="IPR036061">
    <property type="entry name" value="CheW-like_dom_sf"/>
</dbReference>
<evidence type="ECO:0000256" key="12">
    <source>
        <dbReference type="PROSITE-ProRule" id="PRU00110"/>
    </source>
</evidence>
<organism evidence="18 19">
    <name type="scientific">Oleidesulfovibrio alaskensis (strain ATCC BAA-1058 / DSM 17464 / G20)</name>
    <name type="common">Desulfovibrio alaskensis</name>
    <dbReference type="NCBI Taxonomy" id="207559"/>
    <lineage>
        <taxon>Bacteria</taxon>
        <taxon>Pseudomonadati</taxon>
        <taxon>Thermodesulfobacteriota</taxon>
        <taxon>Desulfovibrionia</taxon>
        <taxon>Desulfovibrionales</taxon>
        <taxon>Desulfovibrionaceae</taxon>
        <taxon>Oleidesulfovibrio</taxon>
    </lineage>
</organism>
<evidence type="ECO:0000313" key="19">
    <source>
        <dbReference type="Proteomes" id="UP000002710"/>
    </source>
</evidence>
<dbReference type="Gene3D" id="2.30.30.40">
    <property type="entry name" value="SH3 Domains"/>
    <property type="match status" value="1"/>
</dbReference>
<evidence type="ECO:0000256" key="11">
    <source>
        <dbReference type="ARBA" id="ARBA00035100"/>
    </source>
</evidence>
<evidence type="ECO:0000259" key="15">
    <source>
        <dbReference type="PROSITE" id="PS50109"/>
    </source>
</evidence>
<dbReference type="SMART" id="SM00387">
    <property type="entry name" value="HATPase_c"/>
    <property type="match status" value="1"/>
</dbReference>
<dbReference type="GO" id="GO:0005737">
    <property type="term" value="C:cytoplasm"/>
    <property type="evidence" value="ECO:0007669"/>
    <property type="project" value="InterPro"/>
</dbReference>
<dbReference type="InterPro" id="IPR036890">
    <property type="entry name" value="HATPase_C_sf"/>
</dbReference>
<evidence type="ECO:0000313" key="18">
    <source>
        <dbReference type="EMBL" id="ABB38903.2"/>
    </source>
</evidence>
<dbReference type="HOGENOM" id="CLU_000650_3_6_7"/>
<dbReference type="PANTHER" id="PTHR43395:SF10">
    <property type="entry name" value="CHEMOTAXIS PROTEIN CHEA"/>
    <property type="match status" value="1"/>
</dbReference>
<dbReference type="InterPro" id="IPR036097">
    <property type="entry name" value="HisK_dim/P_sf"/>
</dbReference>
<dbReference type="SMART" id="SM00260">
    <property type="entry name" value="CheW"/>
    <property type="match status" value="1"/>
</dbReference>
<name>Q30ZJ3_OLEA2</name>
<keyword evidence="6" id="KW-0808">Transferase</keyword>
<evidence type="ECO:0000259" key="16">
    <source>
        <dbReference type="PROSITE" id="PS50851"/>
    </source>
</evidence>
<evidence type="ECO:0000256" key="14">
    <source>
        <dbReference type="SAM" id="MobiDB-lite"/>
    </source>
</evidence>
<feature type="coiled-coil region" evidence="13">
    <location>
        <begin position="356"/>
        <end position="383"/>
    </location>
</feature>
<dbReference type="CDD" id="cd00088">
    <property type="entry name" value="HPT"/>
    <property type="match status" value="1"/>
</dbReference>
<feature type="compositionally biased region" description="Low complexity" evidence="14">
    <location>
        <begin position="130"/>
        <end position="147"/>
    </location>
</feature>
<dbReference type="GO" id="GO:0005524">
    <property type="term" value="F:ATP binding"/>
    <property type="evidence" value="ECO:0007669"/>
    <property type="project" value="UniProtKB-KW"/>
</dbReference>
<dbReference type="Pfam" id="PF01627">
    <property type="entry name" value="Hpt"/>
    <property type="match status" value="1"/>
</dbReference>
<dbReference type="InterPro" id="IPR005467">
    <property type="entry name" value="His_kinase_dom"/>
</dbReference>
<feature type="domain" description="CheW-like" evidence="16">
    <location>
        <begin position="572"/>
        <end position="702"/>
    </location>
</feature>
<evidence type="ECO:0000256" key="1">
    <source>
        <dbReference type="ARBA" id="ARBA00000085"/>
    </source>
</evidence>
<dbReference type="SMART" id="SM00073">
    <property type="entry name" value="HPT"/>
    <property type="match status" value="1"/>
</dbReference>
<feature type="domain" description="HPt" evidence="17">
    <location>
        <begin position="1"/>
        <end position="103"/>
    </location>
</feature>
<dbReference type="PRINTS" id="PR00344">
    <property type="entry name" value="BCTRLSENSOR"/>
</dbReference>
<dbReference type="SUPFAM" id="SSF50341">
    <property type="entry name" value="CheW-like"/>
    <property type="match status" value="1"/>
</dbReference>
<evidence type="ECO:0000256" key="2">
    <source>
        <dbReference type="ARBA" id="ARBA00012438"/>
    </source>
</evidence>
<proteinExistence type="predicted"/>
<evidence type="ECO:0000259" key="17">
    <source>
        <dbReference type="PROSITE" id="PS50894"/>
    </source>
</evidence>
<keyword evidence="5 12" id="KW-0597">Phosphoprotein</keyword>
<dbReference type="SUPFAM" id="SSF47384">
    <property type="entry name" value="Homodimeric domain of signal transducing histidine kinase"/>
    <property type="match status" value="1"/>
</dbReference>
<dbReference type="PANTHER" id="PTHR43395">
    <property type="entry name" value="SENSOR HISTIDINE KINASE CHEA"/>
    <property type="match status" value="1"/>
</dbReference>
<dbReference type="PROSITE" id="PS50109">
    <property type="entry name" value="HIS_KIN"/>
    <property type="match status" value="1"/>
</dbReference>
<evidence type="ECO:0000256" key="7">
    <source>
        <dbReference type="ARBA" id="ARBA00022741"/>
    </source>
</evidence>
<dbReference type="Gene3D" id="3.30.565.10">
    <property type="entry name" value="Histidine kinase-like ATPase, C-terminal domain"/>
    <property type="match status" value="1"/>
</dbReference>
<dbReference type="InterPro" id="IPR036641">
    <property type="entry name" value="HPT_dom_sf"/>
</dbReference>
<dbReference type="CDD" id="cd16916">
    <property type="entry name" value="HATPase_CheA-like"/>
    <property type="match status" value="1"/>
</dbReference>
<dbReference type="Pfam" id="PF02518">
    <property type="entry name" value="HATPase_c"/>
    <property type="match status" value="1"/>
</dbReference>
<dbReference type="Pfam" id="PF01584">
    <property type="entry name" value="CheW"/>
    <property type="match status" value="1"/>
</dbReference>
<sequence>MQLDVNSQAFMEEAQDLLTELESALLELEEQPGDTELVDRVFRAMHTIKGSGAMFGFDDIAAFTHDVENMFDRVRNNELQLSREILDLTLACRDHIAYLLQCAGSGTQVDLEKGSALTAKVRLMLGAGDQQEPADAAPAQTAQSADSSFDEEDGSRRFTYRIRFKPAPDIFLTGNNPLHLIEELRDMGMLTTYVHTSALPSLAELNPESCYLWWDMLLHTSAGEQEVRDVFMFVEDECELSVQVVDSGDRIDSDEKYKLIGEILVERGDLKPEDLQRVLSSRQPMGKLLQQAGVVSEDSVESALQEQQTVRDMQQKRETSSEAASSIRVAASKLDYLVDLVGELVIVQSQIAQMVHEREDADMLALSENLERLSDELRDATLGIRMLPIGTTFSKFRRLVRDLSADLGKEVDLVTFGAETELDKTVIERLSDPLVHCLRNSLDHGVEPPQQRVAAGKPRKGTITLGAAHSGGEVLITISDDGKGLDRDRLLSKAVERGIVAPDAELSDKEIYALIFAAGFSTAEKVTSVSGRGVGMDVVRRSIEELRGTIELTSEPGMSTVITIRLPLTLAIIDGLQVQVGEESYVIPLAPVEECVEHFGTADSGRKQIINLRDEVVPYISLRKLFDVSGTPPEIEQIVVVNALGSRFGIVVDRVVGEHQTVIKSLGKVFKNVEGISGATIRGDGTMALILDLPRLVQSAISAR</sequence>
<evidence type="ECO:0000256" key="9">
    <source>
        <dbReference type="ARBA" id="ARBA00022840"/>
    </source>
</evidence>
<keyword evidence="4" id="KW-0145">Chemotaxis</keyword>
<dbReference type="GO" id="GO:0006935">
    <property type="term" value="P:chemotaxis"/>
    <property type="evidence" value="ECO:0007669"/>
    <property type="project" value="UniProtKB-KW"/>
</dbReference>
<dbReference type="KEGG" id="dde:Dde_2106"/>
<keyword evidence="9" id="KW-0067">ATP-binding</keyword>
<evidence type="ECO:0000256" key="13">
    <source>
        <dbReference type="SAM" id="Coils"/>
    </source>
</evidence>
<reference evidence="18 19" key="1">
    <citation type="journal article" date="2011" name="J. Bacteriol.">
        <title>Complete genome sequence and updated annotation of Desulfovibrio alaskensis G20.</title>
        <authorList>
            <person name="Hauser L.J."/>
            <person name="Land M.L."/>
            <person name="Brown S.D."/>
            <person name="Larimer F."/>
            <person name="Keller K.L."/>
            <person name="Rapp-Giles B.J."/>
            <person name="Price M.N."/>
            <person name="Lin M."/>
            <person name="Bruce D.C."/>
            <person name="Detter J.C."/>
            <person name="Tapia R."/>
            <person name="Han C.S."/>
            <person name="Goodwin L.A."/>
            <person name="Cheng J.F."/>
            <person name="Pitluck S."/>
            <person name="Copeland A."/>
            <person name="Lucas S."/>
            <person name="Nolan M."/>
            <person name="Lapidus A.L."/>
            <person name="Palumbo A.V."/>
            <person name="Wall J.D."/>
        </authorList>
    </citation>
    <scope>NUCLEOTIDE SEQUENCE [LARGE SCALE GENOMIC DNA]</scope>
    <source>
        <strain evidence="19">ATCC BAA 1058 / DSM 17464 / G20</strain>
    </source>
</reference>
<protein>
    <recommendedName>
        <fullName evidence="3">Chemotaxis protein CheA</fullName>
        <ecNumber evidence="2">2.7.13.3</ecNumber>
    </recommendedName>
</protein>
<comment type="catalytic activity">
    <reaction evidence="1">
        <text>ATP + protein L-histidine = ADP + protein N-phospho-L-histidine.</text>
        <dbReference type="EC" id="2.7.13.3"/>
    </reaction>
</comment>
<dbReference type="AlphaFoldDB" id="Q30ZJ3"/>
<dbReference type="FunFam" id="3.30.565.10:FF:000016">
    <property type="entry name" value="Chemotaxis protein CheA, putative"/>
    <property type="match status" value="1"/>
</dbReference>
<dbReference type="GO" id="GO:0000155">
    <property type="term" value="F:phosphorelay sensor kinase activity"/>
    <property type="evidence" value="ECO:0007669"/>
    <property type="project" value="InterPro"/>
</dbReference>
<feature type="modified residue" description="Phosphohistidine" evidence="12">
    <location>
        <position position="46"/>
    </location>
</feature>
<dbReference type="eggNOG" id="COG0643">
    <property type="taxonomic scope" value="Bacteria"/>
</dbReference>
<dbReference type="InterPro" id="IPR004358">
    <property type="entry name" value="Sig_transdc_His_kin-like_C"/>
</dbReference>
<evidence type="ECO:0000256" key="3">
    <source>
        <dbReference type="ARBA" id="ARBA00021495"/>
    </source>
</evidence>
<evidence type="ECO:0000256" key="6">
    <source>
        <dbReference type="ARBA" id="ARBA00022679"/>
    </source>
</evidence>
<dbReference type="EMBL" id="CP000112">
    <property type="protein sequence ID" value="ABB38903.2"/>
    <property type="molecule type" value="Genomic_DNA"/>
</dbReference>
<dbReference type="Pfam" id="PF02895">
    <property type="entry name" value="H-kinase_dim"/>
    <property type="match status" value="1"/>
</dbReference>
<dbReference type="PROSITE" id="PS50851">
    <property type="entry name" value="CHEW"/>
    <property type="match status" value="1"/>
</dbReference>
<dbReference type="SUPFAM" id="SSF48097">
    <property type="entry name" value="Regulator of G-protein signaling, RGS"/>
    <property type="match status" value="1"/>
</dbReference>
<dbReference type="InterPro" id="IPR004105">
    <property type="entry name" value="CheA-like_dim"/>
</dbReference>
<dbReference type="PROSITE" id="PS50894">
    <property type="entry name" value="HPT"/>
    <property type="match status" value="1"/>
</dbReference>
<dbReference type="InterPro" id="IPR051315">
    <property type="entry name" value="Bact_Chemotaxis_CheA"/>
</dbReference>
<dbReference type="InterPro" id="IPR036305">
    <property type="entry name" value="RGS_sf"/>
</dbReference>
<dbReference type="Proteomes" id="UP000002710">
    <property type="component" value="Chromosome"/>
</dbReference>
<keyword evidence="13" id="KW-0175">Coiled coil</keyword>
<dbReference type="InterPro" id="IPR003594">
    <property type="entry name" value="HATPase_dom"/>
</dbReference>
<evidence type="ECO:0000256" key="10">
    <source>
        <dbReference type="ARBA" id="ARBA00023012"/>
    </source>
</evidence>
<dbReference type="InterPro" id="IPR037006">
    <property type="entry name" value="CheA-like_homodim_sf"/>
</dbReference>
<keyword evidence="7" id="KW-0547">Nucleotide-binding</keyword>
<dbReference type="EC" id="2.7.13.3" evidence="2"/>
<dbReference type="STRING" id="207559.Dde_2106"/>
<keyword evidence="10" id="KW-0902">Two-component regulatory system</keyword>
<keyword evidence="19" id="KW-1185">Reference proteome</keyword>
<evidence type="ECO:0000256" key="5">
    <source>
        <dbReference type="ARBA" id="ARBA00022553"/>
    </source>
</evidence>